<dbReference type="InterPro" id="IPR029068">
    <property type="entry name" value="Glyas_Bleomycin-R_OHBP_Dase"/>
</dbReference>
<dbReference type="InterPro" id="IPR037523">
    <property type="entry name" value="VOC_core"/>
</dbReference>
<feature type="domain" description="VOC" evidence="2">
    <location>
        <begin position="1"/>
        <end position="139"/>
    </location>
</feature>
<name>A0ABV5XZ40_ARTRM</name>
<dbReference type="RefSeq" id="WP_234752208.1">
    <property type="nucleotide sequence ID" value="NZ_BAAAWN010000001.1"/>
</dbReference>
<evidence type="ECO:0000259" key="2">
    <source>
        <dbReference type="PROSITE" id="PS51819"/>
    </source>
</evidence>
<dbReference type="PANTHER" id="PTHR43048:SF3">
    <property type="entry name" value="METHYLMALONYL-COA EPIMERASE, MITOCHONDRIAL"/>
    <property type="match status" value="1"/>
</dbReference>
<comment type="caution">
    <text evidence="3">The sequence shown here is derived from an EMBL/GenBank/DDBJ whole genome shotgun (WGS) entry which is preliminary data.</text>
</comment>
<evidence type="ECO:0000313" key="4">
    <source>
        <dbReference type="Proteomes" id="UP001589702"/>
    </source>
</evidence>
<reference evidence="3 4" key="1">
    <citation type="submission" date="2024-09" db="EMBL/GenBank/DDBJ databases">
        <authorList>
            <person name="Sun Q."/>
            <person name="Mori K."/>
        </authorList>
    </citation>
    <scope>NUCLEOTIDE SEQUENCE [LARGE SCALE GENOMIC DNA]</scope>
    <source>
        <strain evidence="3 4">JCM 1334</strain>
    </source>
</reference>
<accession>A0ABV5XZ40</accession>
<keyword evidence="1" id="KW-0479">Metal-binding</keyword>
<dbReference type="Pfam" id="PF13669">
    <property type="entry name" value="Glyoxalase_4"/>
    <property type="match status" value="1"/>
</dbReference>
<dbReference type="SUPFAM" id="SSF54593">
    <property type="entry name" value="Glyoxalase/Bleomycin resistance protein/Dihydroxybiphenyl dioxygenase"/>
    <property type="match status" value="1"/>
</dbReference>
<proteinExistence type="predicted"/>
<sequence>MGILVPDLDEAIDLYGRAFGIEEWNCYHYDQEFMPWSRFGAEEGAFAMRLAMGGSNPQIELIQPLAGPSIYHEFTEQGRNGLHHLGVFVDNLDAAITLMEGAGYRVTQTARGYGQGGDGGFAYFDTDRDLGVVVEAIEIPAIRRPATVRRTGGM</sequence>
<dbReference type="Gene3D" id="3.10.180.10">
    <property type="entry name" value="2,3-Dihydroxybiphenyl 1,2-Dioxygenase, domain 1"/>
    <property type="match status" value="1"/>
</dbReference>
<dbReference type="InterPro" id="IPR051785">
    <property type="entry name" value="MMCE/EMCE_epimerase"/>
</dbReference>
<gene>
    <name evidence="3" type="ORF">ACFFP1_10950</name>
</gene>
<evidence type="ECO:0000256" key="1">
    <source>
        <dbReference type="ARBA" id="ARBA00022723"/>
    </source>
</evidence>
<evidence type="ECO:0000313" key="3">
    <source>
        <dbReference type="EMBL" id="MFB9820017.1"/>
    </source>
</evidence>
<dbReference type="PANTHER" id="PTHR43048">
    <property type="entry name" value="METHYLMALONYL-COA EPIMERASE"/>
    <property type="match status" value="1"/>
</dbReference>
<organism evidence="3 4">
    <name type="scientific">Arthrobacter ramosus</name>
    <dbReference type="NCBI Taxonomy" id="1672"/>
    <lineage>
        <taxon>Bacteria</taxon>
        <taxon>Bacillati</taxon>
        <taxon>Actinomycetota</taxon>
        <taxon>Actinomycetes</taxon>
        <taxon>Micrococcales</taxon>
        <taxon>Micrococcaceae</taxon>
        <taxon>Arthrobacter</taxon>
    </lineage>
</organism>
<dbReference type="EMBL" id="JBHMBC010000016">
    <property type="protein sequence ID" value="MFB9820017.1"/>
    <property type="molecule type" value="Genomic_DNA"/>
</dbReference>
<keyword evidence="4" id="KW-1185">Reference proteome</keyword>
<dbReference type="PROSITE" id="PS51819">
    <property type="entry name" value="VOC"/>
    <property type="match status" value="1"/>
</dbReference>
<protein>
    <submittedName>
        <fullName evidence="3">VOC family protein</fullName>
    </submittedName>
</protein>
<dbReference type="Proteomes" id="UP001589702">
    <property type="component" value="Unassembled WGS sequence"/>
</dbReference>